<feature type="region of interest" description="Disordered" evidence="3">
    <location>
        <begin position="575"/>
        <end position="600"/>
    </location>
</feature>
<comment type="similarity">
    <text evidence="1">Belongs to the DOK family. Type A subfamily.</text>
</comment>
<dbReference type="SMART" id="SM01244">
    <property type="entry name" value="IRS"/>
    <property type="match status" value="1"/>
</dbReference>
<dbReference type="Pfam" id="PF00169">
    <property type="entry name" value="PH"/>
    <property type="match status" value="1"/>
</dbReference>
<evidence type="ECO:0000259" key="4">
    <source>
        <dbReference type="PROSITE" id="PS51064"/>
    </source>
</evidence>
<dbReference type="GO" id="GO:0005737">
    <property type="term" value="C:cytoplasm"/>
    <property type="evidence" value="ECO:0007669"/>
    <property type="project" value="TreeGrafter"/>
</dbReference>
<feature type="compositionally biased region" description="Polar residues" evidence="3">
    <location>
        <begin position="583"/>
        <end position="592"/>
    </location>
</feature>
<dbReference type="Proteomes" id="UP000886611">
    <property type="component" value="Unassembled WGS sequence"/>
</dbReference>
<evidence type="ECO:0000256" key="3">
    <source>
        <dbReference type="SAM" id="MobiDB-lite"/>
    </source>
</evidence>
<dbReference type="Pfam" id="PF02174">
    <property type="entry name" value="IRS"/>
    <property type="match status" value="1"/>
</dbReference>
<dbReference type="InterPro" id="IPR001849">
    <property type="entry name" value="PH_domain"/>
</dbReference>
<dbReference type="PANTHER" id="PTHR21258:SF46">
    <property type="entry name" value="DOCKING PROTEIN 1"/>
    <property type="match status" value="1"/>
</dbReference>
<dbReference type="InterPro" id="IPR037751">
    <property type="entry name" value="Dok1/2/3_PTB"/>
</dbReference>
<feature type="non-terminal residue" evidence="5">
    <location>
        <position position="1"/>
    </location>
</feature>
<dbReference type="SUPFAM" id="SSF50729">
    <property type="entry name" value="PH domain-like"/>
    <property type="match status" value="2"/>
</dbReference>
<evidence type="ECO:0000313" key="5">
    <source>
        <dbReference type="EMBL" id="KAG2465828.1"/>
    </source>
</evidence>
<evidence type="ECO:0000256" key="1">
    <source>
        <dbReference type="ARBA" id="ARBA00010955"/>
    </source>
</evidence>
<feature type="domain" description="IRS-type PTB" evidence="4">
    <location>
        <begin position="161"/>
        <end position="265"/>
    </location>
</feature>
<dbReference type="GO" id="GO:0007169">
    <property type="term" value="P:cell surface receptor protein tyrosine kinase signaling pathway"/>
    <property type="evidence" value="ECO:0007669"/>
    <property type="project" value="TreeGrafter"/>
</dbReference>
<keyword evidence="6" id="KW-1185">Reference proteome</keyword>
<feature type="region of interest" description="Disordered" evidence="3">
    <location>
        <begin position="299"/>
        <end position="358"/>
    </location>
</feature>
<feature type="region of interest" description="Disordered" evidence="3">
    <location>
        <begin position="505"/>
        <end position="541"/>
    </location>
</feature>
<dbReference type="InterPro" id="IPR002404">
    <property type="entry name" value="IRS_PTB"/>
</dbReference>
<dbReference type="CDD" id="cd01203">
    <property type="entry name" value="PTB_DOK1_DOK2_DOK3"/>
    <property type="match status" value="1"/>
</dbReference>
<feature type="non-terminal residue" evidence="5">
    <location>
        <position position="600"/>
    </location>
</feature>
<feature type="compositionally biased region" description="Polar residues" evidence="3">
    <location>
        <begin position="505"/>
        <end position="515"/>
    </location>
</feature>
<sequence>MDACQGGKKFSFDNFLCLFCFFFQKWKKSWFVLYAASLHGIARIEFFDCSNPIEKPSTKKLDKKIIRLAECISIVPLHTETCPKENMLAFSVETDEKIYIFASEQESSKEWINKLCECTFTKPVGDMMNETKRVGGKTPKLSDIEQVFEMADNSIYESRQEVRDFKVTVQKTEASERCSLSGSYIMRADKEGLILKDPETTKTLFIWPYKLLRRYGRDKVMFSIEAGRRCDSGPGNFNFETKQGSEIFQIVDEAIQQQKAQYDDNGQCSSLDSDSSAIQQIRNAIAESMTGAGATGRAPQIIEPEADSVRNPGSGSRPNSADGIFIKKDSSQSEDKEKMLKNRILPEPPGMSSKPVIKNKLPRSINLPAEPSTNDNSNLYSEPVDSVKPCLHLEDSFYSVPVDSINTWTKVIPTTEEEPRKPSSKGEPLYSDIYDNVSVDVESKIAALRIEVIPRNVTVNPEEHIYDEPEGRAKLPTPHESTLYDEARITGNAWIKQGLEEQTGSEITYNSSTNDYPVPSSGKQQPRPKGPKPLPAPKPQKIAIPKKELPKPLAHANLNNSNNIHIYGQVIKVKPPKKESENSMDGSLSTDSIYEDLGSI</sequence>
<dbReference type="SMART" id="SM00310">
    <property type="entry name" value="PTBI"/>
    <property type="match status" value="1"/>
</dbReference>
<dbReference type="EMBL" id="JAATIS010001721">
    <property type="protein sequence ID" value="KAG2465828.1"/>
    <property type="molecule type" value="Genomic_DNA"/>
</dbReference>
<evidence type="ECO:0000256" key="2">
    <source>
        <dbReference type="ARBA" id="ARBA00022553"/>
    </source>
</evidence>
<dbReference type="AlphaFoldDB" id="A0A8X7XBV5"/>
<name>A0A8X7XBV5_POLSE</name>
<gene>
    <name evidence="5" type="primary">Dok1</name>
    <name evidence="5" type="ORF">GTO96_0016974</name>
</gene>
<organism evidence="5 6">
    <name type="scientific">Polypterus senegalus</name>
    <name type="common">Senegal bichir</name>
    <dbReference type="NCBI Taxonomy" id="55291"/>
    <lineage>
        <taxon>Eukaryota</taxon>
        <taxon>Metazoa</taxon>
        <taxon>Chordata</taxon>
        <taxon>Craniata</taxon>
        <taxon>Vertebrata</taxon>
        <taxon>Euteleostomi</taxon>
        <taxon>Actinopterygii</taxon>
        <taxon>Polypteriformes</taxon>
        <taxon>Polypteridae</taxon>
        <taxon>Polypterus</taxon>
    </lineage>
</organism>
<dbReference type="InterPro" id="IPR050996">
    <property type="entry name" value="Docking_Protein_DOK"/>
</dbReference>
<comment type="caution">
    <text evidence="5">The sequence shown here is derived from an EMBL/GenBank/DDBJ whole genome shotgun (WGS) entry which is preliminary data.</text>
</comment>
<proteinExistence type="inferred from homology"/>
<dbReference type="GO" id="GO:0007265">
    <property type="term" value="P:Ras protein signal transduction"/>
    <property type="evidence" value="ECO:0007669"/>
    <property type="project" value="TreeGrafter"/>
</dbReference>
<dbReference type="PROSITE" id="PS51064">
    <property type="entry name" value="IRS_PTB"/>
    <property type="match status" value="1"/>
</dbReference>
<dbReference type="PANTHER" id="PTHR21258">
    <property type="entry name" value="DOCKING PROTEIN RELATED"/>
    <property type="match status" value="1"/>
</dbReference>
<dbReference type="GO" id="GO:0043410">
    <property type="term" value="P:positive regulation of MAPK cascade"/>
    <property type="evidence" value="ECO:0007669"/>
    <property type="project" value="TreeGrafter"/>
</dbReference>
<dbReference type="InterPro" id="IPR011993">
    <property type="entry name" value="PH-like_dom_sf"/>
</dbReference>
<dbReference type="Gene3D" id="2.30.29.30">
    <property type="entry name" value="Pleckstrin-homology domain (PH domain)/Phosphotyrosine-binding domain (PTB)"/>
    <property type="match status" value="2"/>
</dbReference>
<evidence type="ECO:0000313" key="6">
    <source>
        <dbReference type="Proteomes" id="UP000886611"/>
    </source>
</evidence>
<keyword evidence="2" id="KW-0597">Phosphoprotein</keyword>
<protein>
    <submittedName>
        <fullName evidence="5">DOK1 protein</fullName>
    </submittedName>
</protein>
<accession>A0A8X7XBV5</accession>
<reference evidence="5 6" key="1">
    <citation type="journal article" date="2021" name="Cell">
        <title>Tracing the genetic footprints of vertebrate landing in non-teleost ray-finned fishes.</title>
        <authorList>
            <person name="Bi X."/>
            <person name="Wang K."/>
            <person name="Yang L."/>
            <person name="Pan H."/>
            <person name="Jiang H."/>
            <person name="Wei Q."/>
            <person name="Fang M."/>
            <person name="Yu H."/>
            <person name="Zhu C."/>
            <person name="Cai Y."/>
            <person name="He Y."/>
            <person name="Gan X."/>
            <person name="Zeng H."/>
            <person name="Yu D."/>
            <person name="Zhu Y."/>
            <person name="Jiang H."/>
            <person name="Qiu Q."/>
            <person name="Yang H."/>
            <person name="Zhang Y.E."/>
            <person name="Wang W."/>
            <person name="Zhu M."/>
            <person name="He S."/>
            <person name="Zhang G."/>
        </authorList>
    </citation>
    <scope>NUCLEOTIDE SEQUENCE [LARGE SCALE GENOMIC DNA]</scope>
    <source>
        <strain evidence="5">Bchr_013</strain>
    </source>
</reference>
<feature type="compositionally biased region" description="Basic and acidic residues" evidence="3">
    <location>
        <begin position="325"/>
        <end position="340"/>
    </location>
</feature>